<dbReference type="EMBL" id="QKKF02022344">
    <property type="protein sequence ID" value="RZF38389.1"/>
    <property type="molecule type" value="Genomic_DNA"/>
</dbReference>
<name>A0A482WXU1_LAOST</name>
<dbReference type="STRING" id="195883.A0A482WXU1"/>
<dbReference type="OrthoDB" id="7668193at2759"/>
<dbReference type="InterPro" id="IPR015943">
    <property type="entry name" value="WD40/YVTN_repeat-like_dom_sf"/>
</dbReference>
<evidence type="ECO:0000256" key="1">
    <source>
        <dbReference type="ARBA" id="ARBA00022574"/>
    </source>
</evidence>
<dbReference type="SMART" id="SM00320">
    <property type="entry name" value="WD40"/>
    <property type="match status" value="3"/>
</dbReference>
<dbReference type="InterPro" id="IPR011047">
    <property type="entry name" value="Quinoprotein_ADH-like_sf"/>
</dbReference>
<dbReference type="AlphaFoldDB" id="A0A482WXU1"/>
<dbReference type="Proteomes" id="UP000291343">
    <property type="component" value="Unassembled WGS sequence"/>
</dbReference>
<sequence length="448" mass="50224">MSQPPPDPLFIFHEGMESVFCLLFVVNENDELIYAGTGDGKVHIWDLKDNRRLKTNQIGDNACLQLHQTREGLFVTQEKSGPTTLWLEDSSRHWTKTREIPSSYVGFCRSVLVNGKWLVLPCGDHKAGSTLEVLCLEDEEEENKFEVKRFFMEHKNSGFELDFTSFLKKSGDTEQAICCKLEGTKKTQKDTEESPETSGGKLNKTGKSTVCELSGTGKSPANGSQDQITSLSELGDTLDDIISNSDVATIKGKYLCCKKTEKAGEVMALKSFGYKFLLAVYESGLMKLWCLITQECWSTVSLFDNIQDGGSECPMAIDFHENSNFGIVAGSSAELFEFSWEYAADYRKRTWTYSMSNLIKKRTVTMTNPGANCVKIREDGKLFMVGCWDGRIRLFSCKTLSLLVVLDSHRKKTVQDLVISPSEMRSWSGDNIFASCGVDGRLCLWSVY</sequence>
<dbReference type="SUPFAM" id="SSF50998">
    <property type="entry name" value="Quinoprotein alcohol dehydrogenase-like"/>
    <property type="match status" value="1"/>
</dbReference>
<dbReference type="Gene3D" id="2.130.10.10">
    <property type="entry name" value="YVTN repeat-like/Quinoprotein amine dehydrogenase"/>
    <property type="match status" value="2"/>
</dbReference>
<comment type="caution">
    <text evidence="4">The sequence shown here is derived from an EMBL/GenBank/DDBJ whole genome shotgun (WGS) entry which is preliminary data.</text>
</comment>
<dbReference type="InterPro" id="IPR001680">
    <property type="entry name" value="WD40_rpt"/>
</dbReference>
<dbReference type="PANTHER" id="PTHR19854:SF1">
    <property type="entry name" value="GUANINE NUCLEOTIDE-BINDING PROTEIN SUBUNIT BETA-LIKE PROTEIN 1"/>
    <property type="match status" value="1"/>
</dbReference>
<proteinExistence type="predicted"/>
<dbReference type="PANTHER" id="PTHR19854">
    <property type="entry name" value="TRANSDUCIN BETA-LIKE 3"/>
    <property type="match status" value="1"/>
</dbReference>
<accession>A0A482WXU1</accession>
<keyword evidence="1 3" id="KW-0853">WD repeat</keyword>
<dbReference type="Pfam" id="PF00400">
    <property type="entry name" value="WD40"/>
    <property type="match status" value="3"/>
</dbReference>
<gene>
    <name evidence="4" type="ORF">LSTR_LSTR006515</name>
</gene>
<evidence type="ECO:0000256" key="2">
    <source>
        <dbReference type="ARBA" id="ARBA00022737"/>
    </source>
</evidence>
<evidence type="ECO:0000313" key="5">
    <source>
        <dbReference type="Proteomes" id="UP000291343"/>
    </source>
</evidence>
<protein>
    <submittedName>
        <fullName evidence="4">Uncharacterized protein</fullName>
    </submittedName>
</protein>
<evidence type="ECO:0000256" key="3">
    <source>
        <dbReference type="PROSITE-ProRule" id="PRU00221"/>
    </source>
</evidence>
<dbReference type="InParanoid" id="A0A482WXU1"/>
<dbReference type="FunCoup" id="A0A482WXU1">
    <property type="interactions" value="1070"/>
</dbReference>
<feature type="repeat" description="WD" evidence="3">
    <location>
        <begin position="27"/>
        <end position="55"/>
    </location>
</feature>
<reference evidence="4 5" key="1">
    <citation type="journal article" date="2017" name="Gigascience">
        <title>Genome sequence of the small brown planthopper, Laodelphax striatellus.</title>
        <authorList>
            <person name="Zhu J."/>
            <person name="Jiang F."/>
            <person name="Wang X."/>
            <person name="Yang P."/>
            <person name="Bao Y."/>
            <person name="Zhao W."/>
            <person name="Wang W."/>
            <person name="Lu H."/>
            <person name="Wang Q."/>
            <person name="Cui N."/>
            <person name="Li J."/>
            <person name="Chen X."/>
            <person name="Luo L."/>
            <person name="Yu J."/>
            <person name="Kang L."/>
            <person name="Cui F."/>
        </authorList>
    </citation>
    <scope>NUCLEOTIDE SEQUENCE [LARGE SCALE GENOMIC DNA]</scope>
    <source>
        <strain evidence="4">Lst14</strain>
    </source>
</reference>
<evidence type="ECO:0000313" key="4">
    <source>
        <dbReference type="EMBL" id="RZF38389.1"/>
    </source>
</evidence>
<keyword evidence="2" id="KW-0677">Repeat</keyword>
<keyword evidence="5" id="KW-1185">Reference proteome</keyword>
<organism evidence="4 5">
    <name type="scientific">Laodelphax striatellus</name>
    <name type="common">Small brown planthopper</name>
    <name type="synonym">Delphax striatella</name>
    <dbReference type="NCBI Taxonomy" id="195883"/>
    <lineage>
        <taxon>Eukaryota</taxon>
        <taxon>Metazoa</taxon>
        <taxon>Ecdysozoa</taxon>
        <taxon>Arthropoda</taxon>
        <taxon>Hexapoda</taxon>
        <taxon>Insecta</taxon>
        <taxon>Pterygota</taxon>
        <taxon>Neoptera</taxon>
        <taxon>Paraneoptera</taxon>
        <taxon>Hemiptera</taxon>
        <taxon>Auchenorrhyncha</taxon>
        <taxon>Fulgoroidea</taxon>
        <taxon>Delphacidae</taxon>
        <taxon>Criomorphinae</taxon>
        <taxon>Laodelphax</taxon>
    </lineage>
</organism>
<dbReference type="PROSITE" id="PS50082">
    <property type="entry name" value="WD_REPEATS_2"/>
    <property type="match status" value="1"/>
</dbReference>